<evidence type="ECO:0000256" key="1">
    <source>
        <dbReference type="ARBA" id="ARBA00007596"/>
    </source>
</evidence>
<gene>
    <name evidence="5 6" type="primary">rpmG</name>
    <name evidence="6" type="ORF">HU830_02125</name>
</gene>
<evidence type="ECO:0000256" key="3">
    <source>
        <dbReference type="ARBA" id="ARBA00023274"/>
    </source>
</evidence>
<name>A0A850R557_9LACO</name>
<evidence type="ECO:0000313" key="7">
    <source>
        <dbReference type="Proteomes" id="UP000563523"/>
    </source>
</evidence>
<dbReference type="GO" id="GO:0006412">
    <property type="term" value="P:translation"/>
    <property type="evidence" value="ECO:0007669"/>
    <property type="project" value="UniProtKB-UniRule"/>
</dbReference>
<dbReference type="GO" id="GO:0003735">
    <property type="term" value="F:structural constituent of ribosome"/>
    <property type="evidence" value="ECO:0007669"/>
    <property type="project" value="InterPro"/>
</dbReference>
<dbReference type="Proteomes" id="UP000563523">
    <property type="component" value="Unassembled WGS sequence"/>
</dbReference>
<keyword evidence="3 5" id="KW-0687">Ribonucleoprotein</keyword>
<dbReference type="NCBIfam" id="NF001764">
    <property type="entry name" value="PRK00504.1"/>
    <property type="match status" value="1"/>
</dbReference>
<dbReference type="EMBL" id="JABZEC010000002">
    <property type="protein sequence ID" value="NVY95987.1"/>
    <property type="molecule type" value="Genomic_DNA"/>
</dbReference>
<dbReference type="InterPro" id="IPR011332">
    <property type="entry name" value="Ribosomal_zn-bd"/>
</dbReference>
<reference evidence="6 7" key="1">
    <citation type="submission" date="2020-06" db="EMBL/GenBank/DDBJ databases">
        <authorList>
            <person name="Kang J."/>
        </authorList>
    </citation>
    <scope>NUCLEOTIDE SEQUENCE [LARGE SCALE GENOMIC DNA]</scope>
    <source>
        <strain evidence="6 7">DCY120</strain>
    </source>
</reference>
<accession>A0A850R557</accession>
<dbReference type="GO" id="GO:1990904">
    <property type="term" value="C:ribonucleoprotein complex"/>
    <property type="evidence" value="ECO:0007669"/>
    <property type="project" value="UniProtKB-KW"/>
</dbReference>
<keyword evidence="7" id="KW-1185">Reference proteome</keyword>
<dbReference type="HAMAP" id="MF_00294">
    <property type="entry name" value="Ribosomal_bL33"/>
    <property type="match status" value="1"/>
</dbReference>
<dbReference type="NCBIfam" id="TIGR01023">
    <property type="entry name" value="rpmG_bact"/>
    <property type="match status" value="1"/>
</dbReference>
<organism evidence="6 7">
    <name type="scientific">Bombilactobacillus apium</name>
    <dbReference type="NCBI Taxonomy" id="2675299"/>
    <lineage>
        <taxon>Bacteria</taxon>
        <taxon>Bacillati</taxon>
        <taxon>Bacillota</taxon>
        <taxon>Bacilli</taxon>
        <taxon>Lactobacillales</taxon>
        <taxon>Lactobacillaceae</taxon>
        <taxon>Bombilactobacillus</taxon>
    </lineage>
</organism>
<dbReference type="AlphaFoldDB" id="A0A850R557"/>
<dbReference type="GO" id="GO:0005737">
    <property type="term" value="C:cytoplasm"/>
    <property type="evidence" value="ECO:0007669"/>
    <property type="project" value="UniProtKB-ARBA"/>
</dbReference>
<dbReference type="InterPro" id="IPR038584">
    <property type="entry name" value="Ribosomal_bL33_sf"/>
</dbReference>
<evidence type="ECO:0000313" key="6">
    <source>
        <dbReference type="EMBL" id="NVY95987.1"/>
    </source>
</evidence>
<protein>
    <recommendedName>
        <fullName evidence="4 5">Large ribosomal subunit protein bL33</fullName>
    </recommendedName>
</protein>
<dbReference type="GO" id="GO:0005840">
    <property type="term" value="C:ribosome"/>
    <property type="evidence" value="ECO:0007669"/>
    <property type="project" value="UniProtKB-KW"/>
</dbReference>
<evidence type="ECO:0000256" key="5">
    <source>
        <dbReference type="HAMAP-Rule" id="MF_00294"/>
    </source>
</evidence>
<keyword evidence="2 5" id="KW-0689">Ribosomal protein</keyword>
<dbReference type="SUPFAM" id="SSF57829">
    <property type="entry name" value="Zn-binding ribosomal proteins"/>
    <property type="match status" value="1"/>
</dbReference>
<dbReference type="Gene3D" id="2.20.28.120">
    <property type="entry name" value="Ribosomal protein L33"/>
    <property type="match status" value="1"/>
</dbReference>
<evidence type="ECO:0000256" key="4">
    <source>
        <dbReference type="ARBA" id="ARBA00035176"/>
    </source>
</evidence>
<comment type="similarity">
    <text evidence="1 5">Belongs to the bacterial ribosomal protein bL33 family.</text>
</comment>
<evidence type="ECO:0000256" key="2">
    <source>
        <dbReference type="ARBA" id="ARBA00022980"/>
    </source>
</evidence>
<proteinExistence type="inferred from homology"/>
<dbReference type="Pfam" id="PF00471">
    <property type="entry name" value="Ribosomal_L33"/>
    <property type="match status" value="1"/>
</dbReference>
<sequence length="49" mass="5864">MKTETVVLECSQCGAHNYHTLVNRARQERFMIKKYCPQCDQHTLHQETR</sequence>
<dbReference type="InterPro" id="IPR001705">
    <property type="entry name" value="Ribosomal_bL33"/>
</dbReference>
<dbReference type="RefSeq" id="WP_176942156.1">
    <property type="nucleotide sequence ID" value="NZ_JABZEC010000002.1"/>
</dbReference>
<comment type="caution">
    <text evidence="6">The sequence shown here is derived from an EMBL/GenBank/DDBJ whole genome shotgun (WGS) entry which is preliminary data.</text>
</comment>